<comment type="caution">
    <text evidence="1">The sequence shown here is derived from an EMBL/GenBank/DDBJ whole genome shotgun (WGS) entry which is preliminary data.</text>
</comment>
<dbReference type="Proteomes" id="UP001234202">
    <property type="component" value="Unassembled WGS sequence"/>
</dbReference>
<evidence type="ECO:0000313" key="2">
    <source>
        <dbReference type="Proteomes" id="UP001234202"/>
    </source>
</evidence>
<evidence type="ECO:0000313" key="1">
    <source>
        <dbReference type="EMBL" id="KAJ9124762.1"/>
    </source>
</evidence>
<keyword evidence="2" id="KW-1185">Reference proteome</keyword>
<name>A0ACC2XLB4_9TREE</name>
<organism evidence="1 2">
    <name type="scientific">Naganishia onofrii</name>
    <dbReference type="NCBI Taxonomy" id="1851511"/>
    <lineage>
        <taxon>Eukaryota</taxon>
        <taxon>Fungi</taxon>
        <taxon>Dikarya</taxon>
        <taxon>Basidiomycota</taxon>
        <taxon>Agaricomycotina</taxon>
        <taxon>Tremellomycetes</taxon>
        <taxon>Filobasidiales</taxon>
        <taxon>Filobasidiaceae</taxon>
        <taxon>Naganishia</taxon>
    </lineage>
</organism>
<dbReference type="EMBL" id="JASBWV010000009">
    <property type="protein sequence ID" value="KAJ9124762.1"/>
    <property type="molecule type" value="Genomic_DNA"/>
</dbReference>
<proteinExistence type="predicted"/>
<accession>A0ACC2XLB4</accession>
<protein>
    <submittedName>
        <fullName evidence="1">Uncharacterized protein</fullName>
    </submittedName>
</protein>
<gene>
    <name evidence="1" type="ORF">QFC24_003130</name>
</gene>
<sequence>MPSLMNRACLGAIRSTSASARALTSSTCTVSRRCLPTSTHIKPTVGQARFYAQVGTPPKSHKVYDSAAEAVKGVKSGDIVLSGGLPAAGFGLCGVPNTLIQALSKRSDVNNLTGVSNNAGAGERGLGLLLHTGQISKMIASYIGGNKLFESKYLKGEIDLELTPQGTLAERIRAAGAGIPAFYTPTGFGTPVQDGSVAMRNGPDGKGVAYPPKRETREFNGKQYLLEEAIKGDVAFIRAWKVDEAGNAIFRYAAHNFSGAMARSARLTIVEAEEIVPIGSLDPMQIHLPGVYVDRIVKATTPKEIETETLAPEPGTDTKASLGSGEARAKREQIVKRAALELQDGFYVNLGIGMPTLIPSFLPEGRNVWLQSENGILGMGPLPTRKQMDADIINAGKETVTLVPGASTFDSVESFGMIRGGHVDVSVLGAMEVGANGDLANWIIPGKLVKGKQEAMCSPCNVARPHIHSASTGMGGAMDLVSNPEETKIIVTTDHCDKKGNPKILDRCSLPLTGSRCVSMIITELAVFEIDRKAGKMTLKELMPGATLEEVKAKTAAKFEIGPNVEETSV</sequence>
<reference evidence="1" key="1">
    <citation type="submission" date="2023-04" db="EMBL/GenBank/DDBJ databases">
        <title>Draft Genome sequencing of Naganishia species isolated from polar environments using Oxford Nanopore Technology.</title>
        <authorList>
            <person name="Leo P."/>
            <person name="Venkateswaran K."/>
        </authorList>
    </citation>
    <scope>NUCLEOTIDE SEQUENCE</scope>
    <source>
        <strain evidence="1">DBVPG 5303</strain>
    </source>
</reference>